<evidence type="ECO:0000256" key="5">
    <source>
        <dbReference type="RuleBase" id="RU004508"/>
    </source>
</evidence>
<proteinExistence type="inferred from homology"/>
<evidence type="ECO:0000256" key="3">
    <source>
        <dbReference type="PIRSR" id="PIRSR000390-1"/>
    </source>
</evidence>
<feature type="active site" description="Proton acceptor" evidence="3">
    <location>
        <position position="188"/>
    </location>
</feature>
<dbReference type="Gene3D" id="3.40.640.10">
    <property type="entry name" value="Type I PLP-dependent aspartate aminotransferase-like (Major domain)"/>
    <property type="match status" value="1"/>
</dbReference>
<dbReference type="InterPro" id="IPR015421">
    <property type="entry name" value="PyrdxlP-dep_Trfase_major"/>
</dbReference>
<comment type="similarity">
    <text evidence="2 5">Belongs to the DegT/DnrJ/EryC1 family.</text>
</comment>
<dbReference type="InterPro" id="IPR015422">
    <property type="entry name" value="PyrdxlP-dep_Trfase_small"/>
</dbReference>
<comment type="caution">
    <text evidence="6">The sequence shown here is derived from an EMBL/GenBank/DDBJ whole genome shotgun (WGS) entry which is preliminary data.</text>
</comment>
<dbReference type="Gene3D" id="3.90.1150.10">
    <property type="entry name" value="Aspartate Aminotransferase, domain 1"/>
    <property type="match status" value="1"/>
</dbReference>
<feature type="modified residue" description="N6-(pyridoxal phosphate)lysine" evidence="4">
    <location>
        <position position="188"/>
    </location>
</feature>
<dbReference type="RefSeq" id="WP_078482454.1">
    <property type="nucleotide sequence ID" value="NZ_MPRL01000005.1"/>
</dbReference>
<dbReference type="NCBIfam" id="TIGR03588">
    <property type="entry name" value="PseC"/>
    <property type="match status" value="1"/>
</dbReference>
<keyword evidence="1 4" id="KW-0663">Pyridoxal phosphate</keyword>
<dbReference type="Pfam" id="PF01041">
    <property type="entry name" value="DegT_DnrJ_EryC1"/>
    <property type="match status" value="1"/>
</dbReference>
<dbReference type="PIRSF" id="PIRSF000390">
    <property type="entry name" value="PLP_StrS"/>
    <property type="match status" value="1"/>
</dbReference>
<dbReference type="GO" id="GO:0008483">
    <property type="term" value="F:transaminase activity"/>
    <property type="evidence" value="ECO:0007669"/>
    <property type="project" value="TreeGrafter"/>
</dbReference>
<dbReference type="InterPro" id="IPR015424">
    <property type="entry name" value="PyrdxlP-dep_Trfase"/>
</dbReference>
<sequence length="385" mass="42556">MIPYARQEIGQDDIDAVDRVLRSDWITQGPLIPKFEKAVAARCGAEHGVAVSSATAALHLVFSALNLGKGDRLWTSPNTFVATANSALYCGAEVDFVDIDPATLNMSVEALAFKLIRAEREGRLPKVVVPVHFGGCSCDMKAIHSLSKQYDFRVVEDAAHAIGGRYCGGEIGSCSYSDATVFSFHPVKMITTGEGGMVVTNNSDLAERINLHRSHGITRDESKMHGDSDGAWYYEQLELGFNYRLTDFQAALGLSQLSRLDQFLAKRLALANRYQSLLKDLPLTSQSIPSCNSSAWHLFVIKLSNTASRREVFDRLRDAGIGVNVHYIPVHLQPFYRAQGFKPGDYPEAERYYSAAITLPLYPALKESEQDYVVRQLVSILGEEK</sequence>
<dbReference type="CDD" id="cd00616">
    <property type="entry name" value="AHBA_syn"/>
    <property type="match status" value="1"/>
</dbReference>
<accession>A0A1T2L9R2</accession>
<dbReference type="SUPFAM" id="SSF53383">
    <property type="entry name" value="PLP-dependent transferases"/>
    <property type="match status" value="1"/>
</dbReference>
<evidence type="ECO:0000256" key="4">
    <source>
        <dbReference type="PIRSR" id="PIRSR000390-2"/>
    </source>
</evidence>
<gene>
    <name evidence="6" type="ORF">BOW53_02200</name>
</gene>
<protein>
    <submittedName>
        <fullName evidence="6">UDP-4-amino-4, 6-dideoxy-N-acetyl-beta-L-altrosamine transaminase</fullName>
    </submittedName>
</protein>
<dbReference type="InterPro" id="IPR000653">
    <property type="entry name" value="DegT/StrS_aminotransferase"/>
</dbReference>
<keyword evidence="7" id="KW-1185">Reference proteome</keyword>
<organism evidence="6 7">
    <name type="scientific">Solemya pervernicosa gill symbiont</name>
    <dbReference type="NCBI Taxonomy" id="642797"/>
    <lineage>
        <taxon>Bacteria</taxon>
        <taxon>Pseudomonadati</taxon>
        <taxon>Pseudomonadota</taxon>
        <taxon>Gammaproteobacteria</taxon>
        <taxon>sulfur-oxidizing symbionts</taxon>
    </lineage>
</organism>
<dbReference type="GO" id="GO:0030170">
    <property type="term" value="F:pyridoxal phosphate binding"/>
    <property type="evidence" value="ECO:0007669"/>
    <property type="project" value="TreeGrafter"/>
</dbReference>
<evidence type="ECO:0000256" key="1">
    <source>
        <dbReference type="ARBA" id="ARBA00022898"/>
    </source>
</evidence>
<dbReference type="Proteomes" id="UP000191110">
    <property type="component" value="Unassembled WGS sequence"/>
</dbReference>
<dbReference type="EMBL" id="MPRL01000005">
    <property type="protein sequence ID" value="OOZ41833.1"/>
    <property type="molecule type" value="Genomic_DNA"/>
</dbReference>
<dbReference type="PANTHER" id="PTHR30244:SF34">
    <property type="entry name" value="DTDP-4-AMINO-4,6-DIDEOXYGALACTOSE TRANSAMINASE"/>
    <property type="match status" value="1"/>
</dbReference>
<reference evidence="6 7" key="1">
    <citation type="submission" date="2016-11" db="EMBL/GenBank/DDBJ databases">
        <title>Mixed transmission modes and dynamic genome evolution in an obligate animal-bacterial symbiosis.</title>
        <authorList>
            <person name="Russell S.L."/>
            <person name="Corbett-Detig R.B."/>
            <person name="Cavanaugh C.M."/>
        </authorList>
    </citation>
    <scope>NUCLEOTIDE SEQUENCE [LARGE SCALE GENOMIC DNA]</scope>
    <source>
        <strain evidence="6">Sveles-Q1</strain>
    </source>
</reference>
<dbReference type="GO" id="GO:0000271">
    <property type="term" value="P:polysaccharide biosynthetic process"/>
    <property type="evidence" value="ECO:0007669"/>
    <property type="project" value="TreeGrafter"/>
</dbReference>
<name>A0A1T2L9R2_9GAMM</name>
<evidence type="ECO:0000313" key="6">
    <source>
        <dbReference type="EMBL" id="OOZ41833.1"/>
    </source>
</evidence>
<dbReference type="AlphaFoldDB" id="A0A1T2L9R2"/>
<dbReference type="PANTHER" id="PTHR30244">
    <property type="entry name" value="TRANSAMINASE"/>
    <property type="match status" value="1"/>
</dbReference>
<dbReference type="OrthoDB" id="9804264at2"/>
<evidence type="ECO:0000313" key="7">
    <source>
        <dbReference type="Proteomes" id="UP000191110"/>
    </source>
</evidence>
<dbReference type="InterPro" id="IPR020026">
    <property type="entry name" value="PseC"/>
</dbReference>
<evidence type="ECO:0000256" key="2">
    <source>
        <dbReference type="ARBA" id="ARBA00037999"/>
    </source>
</evidence>